<keyword evidence="5 7" id="KW-0539">Nucleus</keyword>
<organism evidence="11">
    <name type="scientific">Podocoryna carnea</name>
    <name type="common">Hydrozoan</name>
    <dbReference type="NCBI Taxonomy" id="6096"/>
    <lineage>
        <taxon>Eukaryota</taxon>
        <taxon>Metazoa</taxon>
        <taxon>Cnidaria</taxon>
        <taxon>Hydrozoa</taxon>
        <taxon>Hydroidolina</taxon>
        <taxon>Anthoathecata</taxon>
        <taxon>Filifera</taxon>
        <taxon>Hydractiniidae</taxon>
        <taxon>Podocoryna</taxon>
    </lineage>
</organism>
<dbReference type="AlphaFoldDB" id="Q49IK7"/>
<dbReference type="InterPro" id="IPR017970">
    <property type="entry name" value="Homeobox_CS"/>
</dbReference>
<dbReference type="GO" id="GO:0005634">
    <property type="term" value="C:nucleus"/>
    <property type="evidence" value="ECO:0007669"/>
    <property type="project" value="UniProtKB-SubCell"/>
</dbReference>
<dbReference type="PROSITE" id="PS50071">
    <property type="entry name" value="HOMEOBOX_2"/>
    <property type="match status" value="1"/>
</dbReference>
<dbReference type="SMART" id="SM00389">
    <property type="entry name" value="HOX"/>
    <property type="match status" value="1"/>
</dbReference>
<dbReference type="GO" id="GO:0048598">
    <property type="term" value="P:embryonic morphogenesis"/>
    <property type="evidence" value="ECO:0007669"/>
    <property type="project" value="TreeGrafter"/>
</dbReference>
<dbReference type="Pfam" id="PF00046">
    <property type="entry name" value="Homeodomain"/>
    <property type="match status" value="1"/>
</dbReference>
<dbReference type="PRINTS" id="PR00031">
    <property type="entry name" value="HTHREPRESSR"/>
</dbReference>
<evidence type="ECO:0000256" key="4">
    <source>
        <dbReference type="ARBA" id="ARBA00023155"/>
    </source>
</evidence>
<dbReference type="PANTHER" id="PTHR24338">
    <property type="entry name" value="HOMEOBOX PROTEIN MSX"/>
    <property type="match status" value="1"/>
</dbReference>
<dbReference type="GO" id="GO:0000977">
    <property type="term" value="F:RNA polymerase II transcription regulatory region sequence-specific DNA binding"/>
    <property type="evidence" value="ECO:0007669"/>
    <property type="project" value="TreeGrafter"/>
</dbReference>
<feature type="DNA-binding region" description="Homeobox" evidence="7">
    <location>
        <begin position="101"/>
        <end position="160"/>
    </location>
</feature>
<feature type="region of interest" description="Disordered" evidence="9">
    <location>
        <begin position="1"/>
        <end position="22"/>
    </location>
</feature>
<dbReference type="SUPFAM" id="SSF46689">
    <property type="entry name" value="Homeodomain-like"/>
    <property type="match status" value="1"/>
</dbReference>
<evidence type="ECO:0000256" key="7">
    <source>
        <dbReference type="PROSITE-ProRule" id="PRU00108"/>
    </source>
</evidence>
<comment type="subcellular location">
    <subcellularLocation>
        <location evidence="1 7 8">Nucleus</location>
    </subcellularLocation>
</comment>
<dbReference type="PANTHER" id="PTHR24338:SF0">
    <property type="entry name" value="MUSCLE SEGMENTATION HOMEOBOX"/>
    <property type="match status" value="1"/>
</dbReference>
<evidence type="ECO:0000256" key="5">
    <source>
        <dbReference type="ARBA" id="ARBA00023242"/>
    </source>
</evidence>
<dbReference type="Gene3D" id="1.10.10.60">
    <property type="entry name" value="Homeodomain-like"/>
    <property type="match status" value="1"/>
</dbReference>
<evidence type="ECO:0000256" key="8">
    <source>
        <dbReference type="RuleBase" id="RU000682"/>
    </source>
</evidence>
<dbReference type="InterPro" id="IPR009057">
    <property type="entry name" value="Homeodomain-like_sf"/>
</dbReference>
<evidence type="ECO:0000313" key="11">
    <source>
        <dbReference type="EMBL" id="AAX58756.1"/>
    </source>
</evidence>
<feature type="compositionally biased region" description="Polar residues" evidence="9">
    <location>
        <begin position="12"/>
        <end position="22"/>
    </location>
</feature>
<evidence type="ECO:0000256" key="6">
    <source>
        <dbReference type="ARBA" id="ARBA00038425"/>
    </source>
</evidence>
<evidence type="ECO:0000256" key="3">
    <source>
        <dbReference type="ARBA" id="ARBA00023125"/>
    </source>
</evidence>
<proteinExistence type="evidence at transcript level"/>
<dbReference type="EMBL" id="AY874426">
    <property type="protein sequence ID" value="AAX58756.1"/>
    <property type="molecule type" value="mRNA"/>
</dbReference>
<accession>Q49IK7</accession>
<dbReference type="CDD" id="cd00086">
    <property type="entry name" value="homeodomain"/>
    <property type="match status" value="1"/>
</dbReference>
<dbReference type="InterPro" id="IPR020479">
    <property type="entry name" value="HD_metazoa"/>
</dbReference>
<keyword evidence="3 7" id="KW-0238">DNA-binding</keyword>
<reference evidence="11" key="1">
    <citation type="journal article" date="2005" name="Int. J. Dev. Biol.">
        <title>The homeobox gene Msx in development and transdifferentiation of jellyfish striated muscle.</title>
        <authorList>
            <person name="Galle S."/>
            <person name="Yanze N."/>
            <person name="Seipel K."/>
        </authorList>
    </citation>
    <scope>NUCLEOTIDE SEQUENCE</scope>
</reference>
<sequence length="201" mass="23717">MNVEGESKLSRRLNSTSVNNSTFQSKAKPFSIDYLLNFKNSRNDCSTKKLEVSFDGNTSRCLSYPDGNESNEMPSPTVRRLETIEFQWDLSKCYLRKHKANRKPRTPFSASQLLTLEQNFKRKQYLSINERAELSEQLNLTETQIKIWFQNRRAKEKRLREAEFEKSSRTIFPGSNFRSCYCSPTREIYSRQDIRKKHGFE</sequence>
<dbReference type="PROSITE" id="PS00027">
    <property type="entry name" value="HOMEOBOX_1"/>
    <property type="match status" value="1"/>
</dbReference>
<feature type="domain" description="Homeobox" evidence="10">
    <location>
        <begin position="99"/>
        <end position="159"/>
    </location>
</feature>
<evidence type="ECO:0000256" key="9">
    <source>
        <dbReference type="SAM" id="MobiDB-lite"/>
    </source>
</evidence>
<name>Q49IK7_PODCA</name>
<dbReference type="PRINTS" id="PR00024">
    <property type="entry name" value="HOMEOBOX"/>
</dbReference>
<protein>
    <submittedName>
        <fullName evidence="11">Homeodomain protein Msx</fullName>
    </submittedName>
</protein>
<dbReference type="InterPro" id="IPR050674">
    <property type="entry name" value="Msh_Homeobox_Regulators"/>
</dbReference>
<comment type="similarity">
    <text evidence="6">Belongs to the Msh homeobox family.</text>
</comment>
<keyword evidence="4 7" id="KW-0371">Homeobox</keyword>
<dbReference type="InterPro" id="IPR000047">
    <property type="entry name" value="HTH_motif"/>
</dbReference>
<dbReference type="InterPro" id="IPR001356">
    <property type="entry name" value="HD"/>
</dbReference>
<dbReference type="GO" id="GO:0000981">
    <property type="term" value="F:DNA-binding transcription factor activity, RNA polymerase II-specific"/>
    <property type="evidence" value="ECO:0007669"/>
    <property type="project" value="InterPro"/>
</dbReference>
<keyword evidence="2" id="KW-0217">Developmental protein</keyword>
<evidence type="ECO:0000259" key="10">
    <source>
        <dbReference type="PROSITE" id="PS50071"/>
    </source>
</evidence>
<evidence type="ECO:0000256" key="2">
    <source>
        <dbReference type="ARBA" id="ARBA00022473"/>
    </source>
</evidence>
<evidence type="ECO:0000256" key="1">
    <source>
        <dbReference type="ARBA" id="ARBA00004123"/>
    </source>
</evidence>